<protein>
    <recommendedName>
        <fullName evidence="6">Acetate kinase</fullName>
        <ecNumber evidence="6">2.7.2.1</ecNumber>
    </recommendedName>
    <alternativeName>
        <fullName evidence="6">Acetokinase</fullName>
    </alternativeName>
</protein>
<dbReference type="InterPro" id="IPR023865">
    <property type="entry name" value="Aliphatic_acid_kinase_CS"/>
</dbReference>
<dbReference type="GO" id="GO:0005737">
    <property type="term" value="C:cytoplasm"/>
    <property type="evidence" value="ECO:0007669"/>
    <property type="project" value="UniProtKB-SubCell"/>
</dbReference>
<gene>
    <name evidence="6" type="primary">ackA</name>
    <name evidence="8" type="ORF">IQ13_3275</name>
</gene>
<keyword evidence="9" id="KW-1185">Reference proteome</keyword>
<evidence type="ECO:0000256" key="2">
    <source>
        <dbReference type="ARBA" id="ARBA00022679"/>
    </source>
</evidence>
<keyword evidence="5 6" id="KW-0067">ATP-binding</keyword>
<dbReference type="PRINTS" id="PR00471">
    <property type="entry name" value="ACETATEKNASE"/>
</dbReference>
<dbReference type="GO" id="GO:0006085">
    <property type="term" value="P:acetyl-CoA biosynthetic process"/>
    <property type="evidence" value="ECO:0007669"/>
    <property type="project" value="UniProtKB-UniRule"/>
</dbReference>
<dbReference type="NCBIfam" id="TIGR00016">
    <property type="entry name" value="ackA"/>
    <property type="match status" value="1"/>
</dbReference>
<dbReference type="GO" id="GO:0006083">
    <property type="term" value="P:acetate metabolic process"/>
    <property type="evidence" value="ECO:0007669"/>
    <property type="project" value="TreeGrafter"/>
</dbReference>
<feature type="site" description="Transition state stabilizer" evidence="6">
    <location>
        <position position="183"/>
    </location>
</feature>
<evidence type="ECO:0000313" key="8">
    <source>
        <dbReference type="EMBL" id="TWI80596.1"/>
    </source>
</evidence>
<dbReference type="SUPFAM" id="SSF53067">
    <property type="entry name" value="Actin-like ATPase domain"/>
    <property type="match status" value="2"/>
</dbReference>
<dbReference type="GO" id="GO:0008776">
    <property type="term" value="F:acetate kinase activity"/>
    <property type="evidence" value="ECO:0007669"/>
    <property type="project" value="UniProtKB-UniRule"/>
</dbReference>
<comment type="catalytic activity">
    <reaction evidence="6">
        <text>acetate + ATP = acetyl phosphate + ADP</text>
        <dbReference type="Rhea" id="RHEA:11352"/>
        <dbReference type="ChEBI" id="CHEBI:22191"/>
        <dbReference type="ChEBI" id="CHEBI:30089"/>
        <dbReference type="ChEBI" id="CHEBI:30616"/>
        <dbReference type="ChEBI" id="CHEBI:456216"/>
        <dbReference type="EC" id="2.7.2.1"/>
    </reaction>
</comment>
<name>A0A562SIL1_9BACT</name>
<dbReference type="PIRSF" id="PIRSF000722">
    <property type="entry name" value="Acetate_prop_kin"/>
    <property type="match status" value="1"/>
</dbReference>
<dbReference type="EC" id="2.7.2.1" evidence="6"/>
<evidence type="ECO:0000256" key="1">
    <source>
        <dbReference type="ARBA" id="ARBA00008748"/>
    </source>
</evidence>
<evidence type="ECO:0000256" key="7">
    <source>
        <dbReference type="RuleBase" id="RU003835"/>
    </source>
</evidence>
<feature type="binding site" evidence="6">
    <location>
        <position position="388"/>
    </location>
    <ligand>
        <name>Mg(2+)</name>
        <dbReference type="ChEBI" id="CHEBI:18420"/>
    </ligand>
</feature>
<evidence type="ECO:0000256" key="5">
    <source>
        <dbReference type="ARBA" id="ARBA00022840"/>
    </source>
</evidence>
<dbReference type="PANTHER" id="PTHR21060">
    <property type="entry name" value="ACETATE KINASE"/>
    <property type="match status" value="1"/>
</dbReference>
<dbReference type="InterPro" id="IPR004372">
    <property type="entry name" value="Ac/propionate_kinase"/>
</dbReference>
<dbReference type="Pfam" id="PF00871">
    <property type="entry name" value="Acetate_kinase"/>
    <property type="match status" value="1"/>
</dbReference>
<feature type="binding site" evidence="6">
    <location>
        <begin position="209"/>
        <end position="213"/>
    </location>
    <ligand>
        <name>ATP</name>
        <dbReference type="ChEBI" id="CHEBI:30616"/>
    </ligand>
</feature>
<evidence type="ECO:0000256" key="4">
    <source>
        <dbReference type="ARBA" id="ARBA00022777"/>
    </source>
</evidence>
<comment type="pathway">
    <text evidence="6">Metabolic intermediate biosynthesis; acetyl-CoA biosynthesis; acetyl-CoA from acetate: step 1/2.</text>
</comment>
<keyword evidence="6" id="KW-0963">Cytoplasm</keyword>
<dbReference type="Proteomes" id="UP000316167">
    <property type="component" value="Unassembled WGS sequence"/>
</dbReference>
<sequence>MQILVINAGSSSMKYQLIETDDKTVLAKGLAERIGIAGSRVKHQFTKNGTTGEKIVEQNLPDHNVAFEIITQLLTDKENAVIASPEAITAVGHRIVHGGEKFSETQVITPEVKDTIRALIPLAPLHNPANLIGVEAAEKFFPNAVQVAVFDTAFHQTLPEHVFRYAIPEKFYTEDKIRVYGFHGTSHKYVYNEAKKYLKNDKLKAITIHLGNGSSMTAVDENGNSIDTSLGFGPLCGLVMGTRSGDIDPSVIFHMIEELDMPLEKIKNVLNKESGMLGLAGSSDARDVAARYYEGDRNAELTFEMYGYRIRKYIGAYMAALNGVDALIFTAGLGENSVLTRSYACKNLNGLGIELDEQLNIEKNHADAPVEIQTANSKVKILIVPTNEEWQIAKEVSELVKQS</sequence>
<dbReference type="EMBL" id="VLLE01000005">
    <property type="protein sequence ID" value="TWI80596.1"/>
    <property type="molecule type" value="Genomic_DNA"/>
</dbReference>
<dbReference type="OrthoDB" id="9802453at2"/>
<keyword evidence="6" id="KW-0460">Magnesium</keyword>
<keyword evidence="3 6" id="KW-0547">Nucleotide-binding</keyword>
<comment type="similarity">
    <text evidence="1 6 7">Belongs to the acetokinase family.</text>
</comment>
<dbReference type="PANTHER" id="PTHR21060:SF15">
    <property type="entry name" value="ACETATE KINASE-RELATED"/>
    <property type="match status" value="1"/>
</dbReference>
<comment type="cofactor">
    <cofactor evidence="6">
        <name>Mg(2+)</name>
        <dbReference type="ChEBI" id="CHEBI:18420"/>
    </cofactor>
    <cofactor evidence="6">
        <name>Mn(2+)</name>
        <dbReference type="ChEBI" id="CHEBI:29035"/>
    </cofactor>
    <text evidence="6">Mg(2+). Can also accept Mn(2+).</text>
</comment>
<dbReference type="GO" id="GO:0005524">
    <property type="term" value="F:ATP binding"/>
    <property type="evidence" value="ECO:0007669"/>
    <property type="project" value="UniProtKB-KW"/>
</dbReference>
<dbReference type="GO" id="GO:0000287">
    <property type="term" value="F:magnesium ion binding"/>
    <property type="evidence" value="ECO:0007669"/>
    <property type="project" value="UniProtKB-UniRule"/>
</dbReference>
<feature type="binding site" evidence="6">
    <location>
        <position position="14"/>
    </location>
    <ligand>
        <name>ATP</name>
        <dbReference type="ChEBI" id="CHEBI:30616"/>
    </ligand>
</feature>
<evidence type="ECO:0000313" key="9">
    <source>
        <dbReference type="Proteomes" id="UP000316167"/>
    </source>
</evidence>
<dbReference type="InterPro" id="IPR000890">
    <property type="entry name" value="Aliphatic_acid_kin_short-chain"/>
</dbReference>
<comment type="caution">
    <text evidence="8">The sequence shown here is derived from an EMBL/GenBank/DDBJ whole genome shotgun (WGS) entry which is preliminary data.</text>
</comment>
<dbReference type="CDD" id="cd24010">
    <property type="entry name" value="ASKHA_NBD_AcK_PK"/>
    <property type="match status" value="1"/>
</dbReference>
<comment type="subcellular location">
    <subcellularLocation>
        <location evidence="6">Cytoplasm</location>
    </subcellularLocation>
</comment>
<dbReference type="AlphaFoldDB" id="A0A562SIL1"/>
<keyword evidence="2 6" id="KW-0808">Transferase</keyword>
<reference evidence="8 9" key="1">
    <citation type="journal article" date="2015" name="Stand. Genomic Sci.">
        <title>Genomic Encyclopedia of Bacterial and Archaeal Type Strains, Phase III: the genomes of soil and plant-associated and newly described type strains.</title>
        <authorList>
            <person name="Whitman W.B."/>
            <person name="Woyke T."/>
            <person name="Klenk H.P."/>
            <person name="Zhou Y."/>
            <person name="Lilburn T.G."/>
            <person name="Beck B.J."/>
            <person name="De Vos P."/>
            <person name="Vandamme P."/>
            <person name="Eisen J.A."/>
            <person name="Garrity G."/>
            <person name="Hugenholtz P."/>
            <person name="Kyrpides N.C."/>
        </authorList>
    </citation>
    <scope>NUCLEOTIDE SEQUENCE [LARGE SCALE GENOMIC DNA]</scope>
    <source>
        <strain evidence="8 9">CGMCC 1.7271</strain>
    </source>
</reference>
<dbReference type="PROSITE" id="PS01075">
    <property type="entry name" value="ACETATE_KINASE_1"/>
    <property type="match status" value="1"/>
</dbReference>
<organism evidence="8 9">
    <name type="scientific">Lacibacter cauensis</name>
    <dbReference type="NCBI Taxonomy" id="510947"/>
    <lineage>
        <taxon>Bacteria</taxon>
        <taxon>Pseudomonadati</taxon>
        <taxon>Bacteroidota</taxon>
        <taxon>Chitinophagia</taxon>
        <taxon>Chitinophagales</taxon>
        <taxon>Chitinophagaceae</taxon>
        <taxon>Lacibacter</taxon>
    </lineage>
</organism>
<feature type="active site" description="Proton donor/acceptor" evidence="6">
    <location>
        <position position="151"/>
    </location>
</feature>
<feature type="binding site" evidence="6">
    <location>
        <position position="7"/>
    </location>
    <ligand>
        <name>Mg(2+)</name>
        <dbReference type="ChEBI" id="CHEBI:18420"/>
    </ligand>
</feature>
<dbReference type="UniPathway" id="UPA00340">
    <property type="reaction ID" value="UER00458"/>
</dbReference>
<dbReference type="Gene3D" id="3.30.420.40">
    <property type="match status" value="2"/>
</dbReference>
<evidence type="ECO:0000256" key="3">
    <source>
        <dbReference type="ARBA" id="ARBA00022741"/>
    </source>
</evidence>
<keyword evidence="6" id="KW-0479">Metal-binding</keyword>
<feature type="binding site" evidence="6">
    <location>
        <begin position="332"/>
        <end position="336"/>
    </location>
    <ligand>
        <name>ATP</name>
        <dbReference type="ChEBI" id="CHEBI:30616"/>
    </ligand>
</feature>
<comment type="function">
    <text evidence="6">Catalyzes the formation of acetyl phosphate from acetate and ATP. Can also catalyze the reverse reaction.</text>
</comment>
<evidence type="ECO:0000256" key="6">
    <source>
        <dbReference type="HAMAP-Rule" id="MF_00020"/>
    </source>
</evidence>
<comment type="subunit">
    <text evidence="6">Homodimer.</text>
</comment>
<feature type="binding site" evidence="6">
    <location>
        <position position="94"/>
    </location>
    <ligand>
        <name>substrate</name>
    </ligand>
</feature>
<keyword evidence="4 6" id="KW-0418">Kinase</keyword>
<dbReference type="RefSeq" id="WP_144887657.1">
    <property type="nucleotide sequence ID" value="NZ_VLLE01000005.1"/>
</dbReference>
<accession>A0A562SIL1</accession>
<feature type="site" description="Transition state stabilizer" evidence="6">
    <location>
        <position position="243"/>
    </location>
</feature>
<dbReference type="InterPro" id="IPR043129">
    <property type="entry name" value="ATPase_NBD"/>
</dbReference>
<proteinExistence type="inferred from homology"/>
<dbReference type="HAMAP" id="MF_00020">
    <property type="entry name" value="Acetate_kinase"/>
    <property type="match status" value="1"/>
</dbReference>
<feature type="binding site" evidence="6">
    <location>
        <begin position="284"/>
        <end position="286"/>
    </location>
    <ligand>
        <name>ATP</name>
        <dbReference type="ChEBI" id="CHEBI:30616"/>
    </ligand>
</feature>